<dbReference type="EMBL" id="BAABBI010000001">
    <property type="protein sequence ID" value="GAA3779214.1"/>
    <property type="molecule type" value="Genomic_DNA"/>
</dbReference>
<dbReference type="Proteomes" id="UP001501456">
    <property type="component" value="Unassembled WGS sequence"/>
</dbReference>
<dbReference type="InterPro" id="IPR021184">
    <property type="entry name" value="TNF_CS"/>
</dbReference>
<name>A0ABP7GYI6_9FLAO</name>
<sequence>MNIFFIIKSVTFNIKETLLVLLFFINGILFCQNKSSVELVLLSLTDSLPIVNAHLLIKQEENEIVYVSNQDGVFNVNKDLIGKNVNIEFSALGYEKIIKECLTQKVYYTNKIIEELQEVIIVSKQDNNRDKLTPSLFKKLNKFKRNFGWKDKVAVYIPQNKKNQDKPILKIKYKTTNFKGVKGIEYLPFIANIYSVDKNTGLPSKALLGDTIVSKEQGKKWAVVDVSNENVLIPKEGLYIVYELLDFDYYEVKWLQSQIGAISAVPALEVFKFDEDYISKSYQFFSATQQFSPGYLANNRLVAFGWSMVNWHYIIEIEQ</sequence>
<organism evidence="1 2">
    <name type="scientific">Corallibacter vietnamensis</name>
    <dbReference type="NCBI Taxonomy" id="904130"/>
    <lineage>
        <taxon>Bacteria</taxon>
        <taxon>Pseudomonadati</taxon>
        <taxon>Bacteroidota</taxon>
        <taxon>Flavobacteriia</taxon>
        <taxon>Flavobacteriales</taxon>
        <taxon>Flavobacteriaceae</taxon>
        <taxon>Corallibacter</taxon>
    </lineage>
</organism>
<evidence type="ECO:0008006" key="3">
    <source>
        <dbReference type="Google" id="ProtNLM"/>
    </source>
</evidence>
<evidence type="ECO:0000313" key="1">
    <source>
        <dbReference type="EMBL" id="GAA3779214.1"/>
    </source>
</evidence>
<accession>A0ABP7GYI6</accession>
<protein>
    <recommendedName>
        <fullName evidence="3">Carboxypeptidase-like regulatory domain-containing protein</fullName>
    </recommendedName>
</protein>
<proteinExistence type="predicted"/>
<keyword evidence="2" id="KW-1185">Reference proteome</keyword>
<comment type="caution">
    <text evidence="1">The sequence shown here is derived from an EMBL/GenBank/DDBJ whole genome shotgun (WGS) entry which is preliminary data.</text>
</comment>
<dbReference type="PROSITE" id="PS00251">
    <property type="entry name" value="THD_1"/>
    <property type="match status" value="1"/>
</dbReference>
<gene>
    <name evidence="1" type="ORF">GCM10022271_09330</name>
</gene>
<evidence type="ECO:0000313" key="2">
    <source>
        <dbReference type="Proteomes" id="UP001501456"/>
    </source>
</evidence>
<dbReference type="RefSeq" id="WP_344727618.1">
    <property type="nucleotide sequence ID" value="NZ_BAABBI010000001.1"/>
</dbReference>
<reference evidence="2" key="1">
    <citation type="journal article" date="2019" name="Int. J. Syst. Evol. Microbiol.">
        <title>The Global Catalogue of Microorganisms (GCM) 10K type strain sequencing project: providing services to taxonomists for standard genome sequencing and annotation.</title>
        <authorList>
            <consortium name="The Broad Institute Genomics Platform"/>
            <consortium name="The Broad Institute Genome Sequencing Center for Infectious Disease"/>
            <person name="Wu L."/>
            <person name="Ma J."/>
        </authorList>
    </citation>
    <scope>NUCLEOTIDE SEQUENCE [LARGE SCALE GENOMIC DNA]</scope>
    <source>
        <strain evidence="2">JCM 17525</strain>
    </source>
</reference>